<proteinExistence type="predicted"/>
<dbReference type="Pfam" id="PF20668">
    <property type="entry name" value="DUF6815"/>
    <property type="match status" value="1"/>
</dbReference>
<dbReference type="EMBL" id="JAUKPO010000020">
    <property type="protein sequence ID" value="MDO1449617.1"/>
    <property type="molecule type" value="Genomic_DNA"/>
</dbReference>
<evidence type="ECO:0000259" key="1">
    <source>
        <dbReference type="Pfam" id="PF20668"/>
    </source>
</evidence>
<dbReference type="Proteomes" id="UP001168528">
    <property type="component" value="Unassembled WGS sequence"/>
</dbReference>
<reference evidence="2" key="1">
    <citation type="submission" date="2023-07" db="EMBL/GenBank/DDBJ databases">
        <title>The genome sequence of Rhodocytophaga aerolata KACC 12507.</title>
        <authorList>
            <person name="Zhang X."/>
        </authorList>
    </citation>
    <scope>NUCLEOTIDE SEQUENCE</scope>
    <source>
        <strain evidence="2">KACC 12507</strain>
    </source>
</reference>
<feature type="domain" description="DUF6815" evidence="1">
    <location>
        <begin position="213"/>
        <end position="322"/>
    </location>
</feature>
<dbReference type="RefSeq" id="WP_302040421.1">
    <property type="nucleotide sequence ID" value="NZ_JAUKPO010000020.1"/>
</dbReference>
<dbReference type="NCBIfam" id="NF033816">
    <property type="entry name" value="Cj0069_fam"/>
    <property type="match status" value="1"/>
</dbReference>
<gene>
    <name evidence="2" type="ORF">Q0590_25290</name>
</gene>
<accession>A0ABT8RBZ1</accession>
<evidence type="ECO:0000313" key="2">
    <source>
        <dbReference type="EMBL" id="MDO1449617.1"/>
    </source>
</evidence>
<keyword evidence="3" id="KW-1185">Reference proteome</keyword>
<sequence>MKPYSIAILIYGEINSDRNALTEEKYKDLASAFLSEGFHVQSVLYNDESLDTLYSDLLKFDALLVWVNPIEQGKDRRKLDALLAKVSDQGCFVSTHPEVILKMGTKDILYKTKDVGWGSETDMYTSFEDFARRFPEALQRSGIKVLKQYRGNGGNGVYKIIQGRSADEVTVIHAKNSGEAKTLSWNDFYSEFKPYFSNNGLLIEQAWHEGLINGMVRCYVSGNKVAGFGYQEIVALYEIAINGVKTSLPPSKRYYFTQNCGLFNDLKQIMENSWIPQLQKSLAISSDRMPVIWDADFFINDSNHNMAVGKYTLCEINVSCVSPFPPSAIPFIVEEVSHRLMKKKNSKDYIS</sequence>
<name>A0ABT8RBZ1_9BACT</name>
<organism evidence="2 3">
    <name type="scientific">Rhodocytophaga aerolata</name>
    <dbReference type="NCBI Taxonomy" id="455078"/>
    <lineage>
        <taxon>Bacteria</taxon>
        <taxon>Pseudomonadati</taxon>
        <taxon>Bacteroidota</taxon>
        <taxon>Cytophagia</taxon>
        <taxon>Cytophagales</taxon>
        <taxon>Rhodocytophagaceae</taxon>
        <taxon>Rhodocytophaga</taxon>
    </lineage>
</organism>
<comment type="caution">
    <text evidence="2">The sequence shown here is derived from an EMBL/GenBank/DDBJ whole genome shotgun (WGS) entry which is preliminary data.</text>
</comment>
<dbReference type="InterPro" id="IPR049212">
    <property type="entry name" value="DUF6815"/>
</dbReference>
<protein>
    <submittedName>
        <fullName evidence="2">Cj0069 family protein</fullName>
    </submittedName>
</protein>
<evidence type="ECO:0000313" key="3">
    <source>
        <dbReference type="Proteomes" id="UP001168528"/>
    </source>
</evidence>